<feature type="transmembrane region" description="Helical" evidence="1">
    <location>
        <begin position="6"/>
        <end position="24"/>
    </location>
</feature>
<dbReference type="EMBL" id="AP014685">
    <property type="protein sequence ID" value="BAR55840.1"/>
    <property type="molecule type" value="Genomic_DNA"/>
</dbReference>
<keyword evidence="1" id="KW-0812">Transmembrane</keyword>
<dbReference type="Proteomes" id="UP000063308">
    <property type="component" value="Chromosome"/>
</dbReference>
<organism evidence="2 3">
    <name type="scientific">Bradyrhizobium diazoefficiens</name>
    <dbReference type="NCBI Taxonomy" id="1355477"/>
    <lineage>
        <taxon>Bacteria</taxon>
        <taxon>Pseudomonadati</taxon>
        <taxon>Pseudomonadota</taxon>
        <taxon>Alphaproteobacteria</taxon>
        <taxon>Hyphomicrobiales</taxon>
        <taxon>Nitrobacteraceae</taxon>
        <taxon>Bradyrhizobium</taxon>
    </lineage>
</organism>
<name>A0A0E3VTK9_9BRAD</name>
<gene>
    <name evidence="2" type="ORF">NK6_2659</name>
</gene>
<evidence type="ECO:0000313" key="2">
    <source>
        <dbReference type="EMBL" id="BAR55840.1"/>
    </source>
</evidence>
<dbReference type="RefSeq" id="WP_171901146.1">
    <property type="nucleotide sequence ID" value="NZ_JAFCKD010000056.1"/>
</dbReference>
<proteinExistence type="predicted"/>
<accession>A0A0E3VTK9</accession>
<reference evidence="2 3" key="1">
    <citation type="submission" date="2014-11" db="EMBL/GenBank/DDBJ databases">
        <title>Symbiosis island explosion on the genome of extra-slow-growing strains of soybean bradyrhizobia with massive insertion sequences.</title>
        <authorList>
            <person name="Iida T."/>
            <person name="Minamisawa K."/>
        </authorList>
    </citation>
    <scope>NUCLEOTIDE SEQUENCE [LARGE SCALE GENOMIC DNA]</scope>
    <source>
        <strain evidence="2 3">NK6</strain>
    </source>
</reference>
<protein>
    <submittedName>
        <fullName evidence="2">Uncharacterized protein</fullName>
    </submittedName>
</protein>
<keyword evidence="1" id="KW-0472">Membrane</keyword>
<dbReference type="AlphaFoldDB" id="A0A0E3VTK9"/>
<evidence type="ECO:0000313" key="3">
    <source>
        <dbReference type="Proteomes" id="UP000063308"/>
    </source>
</evidence>
<evidence type="ECO:0000256" key="1">
    <source>
        <dbReference type="SAM" id="Phobius"/>
    </source>
</evidence>
<keyword evidence="1" id="KW-1133">Transmembrane helix</keyword>
<sequence length="50" mass="5175">MVTDLGGLDVIAPLLAVLMAFASIRLGGNARTCPLLLPRPEPDMTRGVAA</sequence>